<dbReference type="EMBL" id="CAEY01000114">
    <property type="status" value="NOT_ANNOTATED_CDS"/>
    <property type="molecule type" value="Genomic_DNA"/>
</dbReference>
<keyword evidence="2" id="KW-1185">Reference proteome</keyword>
<dbReference type="Proteomes" id="UP000015104">
    <property type="component" value="Unassembled WGS sequence"/>
</dbReference>
<dbReference type="AlphaFoldDB" id="T1KIY1"/>
<accession>T1KIY1</accession>
<sequence length="58" mass="6504">MDSDTTEILSQASTYTEFMEWSDQVSDPDASDAVENDGVFMQKLLRLIVFVAAKMVLN</sequence>
<protein>
    <submittedName>
        <fullName evidence="1">Uncharacterized protein</fullName>
    </submittedName>
</protein>
<evidence type="ECO:0000313" key="1">
    <source>
        <dbReference type="EnsemblMetazoa" id="tetur12g02980.1"/>
    </source>
</evidence>
<reference evidence="1" key="2">
    <citation type="submission" date="2015-06" db="UniProtKB">
        <authorList>
            <consortium name="EnsemblMetazoa"/>
        </authorList>
    </citation>
    <scope>IDENTIFICATION</scope>
</reference>
<dbReference type="EnsemblMetazoa" id="tetur12g02980.1">
    <property type="protein sequence ID" value="tetur12g02980.1"/>
    <property type="gene ID" value="tetur12g02980"/>
</dbReference>
<dbReference type="HOGENOM" id="CLU_2981636_0_0_1"/>
<proteinExistence type="predicted"/>
<name>T1KIY1_TETUR</name>
<reference evidence="2" key="1">
    <citation type="submission" date="2011-08" db="EMBL/GenBank/DDBJ databases">
        <authorList>
            <person name="Rombauts S."/>
        </authorList>
    </citation>
    <scope>NUCLEOTIDE SEQUENCE</scope>
    <source>
        <strain evidence="2">London</strain>
    </source>
</reference>
<organism evidence="1 2">
    <name type="scientific">Tetranychus urticae</name>
    <name type="common">Two-spotted spider mite</name>
    <dbReference type="NCBI Taxonomy" id="32264"/>
    <lineage>
        <taxon>Eukaryota</taxon>
        <taxon>Metazoa</taxon>
        <taxon>Ecdysozoa</taxon>
        <taxon>Arthropoda</taxon>
        <taxon>Chelicerata</taxon>
        <taxon>Arachnida</taxon>
        <taxon>Acari</taxon>
        <taxon>Acariformes</taxon>
        <taxon>Trombidiformes</taxon>
        <taxon>Prostigmata</taxon>
        <taxon>Eleutherengona</taxon>
        <taxon>Raphignathae</taxon>
        <taxon>Tetranychoidea</taxon>
        <taxon>Tetranychidae</taxon>
        <taxon>Tetranychus</taxon>
    </lineage>
</organism>
<evidence type="ECO:0000313" key="2">
    <source>
        <dbReference type="Proteomes" id="UP000015104"/>
    </source>
</evidence>